<keyword evidence="2 6" id="KW-0812">Transmembrane</keyword>
<evidence type="ECO:0000313" key="8">
    <source>
        <dbReference type="Proteomes" id="UP000758603"/>
    </source>
</evidence>
<comment type="caution">
    <text evidence="7">The sequence shown here is derived from an EMBL/GenBank/DDBJ whole genome shotgun (WGS) entry which is preliminary data.</text>
</comment>
<comment type="similarity">
    <text evidence="5">Belongs to the anthrone oxygenase family.</text>
</comment>
<proteinExistence type="inferred from homology"/>
<feature type="transmembrane region" description="Helical" evidence="6">
    <location>
        <begin position="145"/>
        <end position="164"/>
    </location>
</feature>
<dbReference type="GO" id="GO:0016020">
    <property type="term" value="C:membrane"/>
    <property type="evidence" value="ECO:0007669"/>
    <property type="project" value="UniProtKB-SubCell"/>
</dbReference>
<gene>
    <name evidence="7" type="ORF">BKA67DRAFT_531857</name>
</gene>
<sequence length="166" mass="18022">MLHTAQLISLATSLFLSGINFGAFHLTVPILHGLDVQTPATFASLYHRGARLTAPLAVLSTLTSALVAVQSTGHERAKWIVAAVATFASLPFTRVVVTETSRTLLKFAGEDATLEERHSLKGDQERQQDKEEVVGLLRRWKKMNLLRSAFSLVGGLAAVVAVVFRT</sequence>
<evidence type="ECO:0000313" key="7">
    <source>
        <dbReference type="EMBL" id="KAH6656596.1"/>
    </source>
</evidence>
<dbReference type="PANTHER" id="PTHR35042">
    <property type="entry name" value="ANTHRONE OXYGENASE ENCC"/>
    <property type="match status" value="1"/>
</dbReference>
<organism evidence="7 8">
    <name type="scientific">Truncatella angustata</name>
    <dbReference type="NCBI Taxonomy" id="152316"/>
    <lineage>
        <taxon>Eukaryota</taxon>
        <taxon>Fungi</taxon>
        <taxon>Dikarya</taxon>
        <taxon>Ascomycota</taxon>
        <taxon>Pezizomycotina</taxon>
        <taxon>Sordariomycetes</taxon>
        <taxon>Xylariomycetidae</taxon>
        <taxon>Amphisphaeriales</taxon>
        <taxon>Sporocadaceae</taxon>
        <taxon>Truncatella</taxon>
    </lineage>
</organism>
<evidence type="ECO:0000256" key="1">
    <source>
        <dbReference type="ARBA" id="ARBA00004141"/>
    </source>
</evidence>
<name>A0A9P8UQZ5_9PEZI</name>
<accession>A0A9P8UQZ5</accession>
<dbReference type="Proteomes" id="UP000758603">
    <property type="component" value="Unassembled WGS sequence"/>
</dbReference>
<evidence type="ECO:0000256" key="4">
    <source>
        <dbReference type="ARBA" id="ARBA00023136"/>
    </source>
</evidence>
<dbReference type="RefSeq" id="XP_045960830.1">
    <property type="nucleotide sequence ID" value="XM_046099442.1"/>
</dbReference>
<dbReference type="GeneID" id="70128334"/>
<reference evidence="7" key="1">
    <citation type="journal article" date="2021" name="Nat. Commun.">
        <title>Genetic determinants of endophytism in the Arabidopsis root mycobiome.</title>
        <authorList>
            <person name="Mesny F."/>
            <person name="Miyauchi S."/>
            <person name="Thiergart T."/>
            <person name="Pickel B."/>
            <person name="Atanasova L."/>
            <person name="Karlsson M."/>
            <person name="Huettel B."/>
            <person name="Barry K.W."/>
            <person name="Haridas S."/>
            <person name="Chen C."/>
            <person name="Bauer D."/>
            <person name="Andreopoulos W."/>
            <person name="Pangilinan J."/>
            <person name="LaButti K."/>
            <person name="Riley R."/>
            <person name="Lipzen A."/>
            <person name="Clum A."/>
            <person name="Drula E."/>
            <person name="Henrissat B."/>
            <person name="Kohler A."/>
            <person name="Grigoriev I.V."/>
            <person name="Martin F.M."/>
            <person name="Hacquard S."/>
        </authorList>
    </citation>
    <scope>NUCLEOTIDE SEQUENCE</scope>
    <source>
        <strain evidence="7">MPI-SDFR-AT-0073</strain>
    </source>
</reference>
<dbReference type="InterPro" id="IPR013901">
    <property type="entry name" value="Anthrone_oxy"/>
</dbReference>
<dbReference type="OrthoDB" id="5954308at2759"/>
<dbReference type="AlphaFoldDB" id="A0A9P8UQZ5"/>
<protein>
    <recommendedName>
        <fullName evidence="9">DUF1772-domain-containing protein</fullName>
    </recommendedName>
</protein>
<feature type="transmembrane region" description="Helical" evidence="6">
    <location>
        <begin position="79"/>
        <end position="97"/>
    </location>
</feature>
<keyword evidence="4 6" id="KW-0472">Membrane</keyword>
<comment type="subcellular location">
    <subcellularLocation>
        <location evidence="1">Membrane</location>
        <topology evidence="1">Multi-pass membrane protein</topology>
    </subcellularLocation>
</comment>
<evidence type="ECO:0000256" key="3">
    <source>
        <dbReference type="ARBA" id="ARBA00022989"/>
    </source>
</evidence>
<keyword evidence="3 6" id="KW-1133">Transmembrane helix</keyword>
<dbReference type="PANTHER" id="PTHR35042:SF1">
    <property type="entry name" value="DUF1772-DOMAIN-CONTAINING PROTEIN"/>
    <property type="match status" value="1"/>
</dbReference>
<evidence type="ECO:0000256" key="6">
    <source>
        <dbReference type="SAM" id="Phobius"/>
    </source>
</evidence>
<dbReference type="Pfam" id="PF08592">
    <property type="entry name" value="Anthrone_oxy"/>
    <property type="match status" value="1"/>
</dbReference>
<feature type="transmembrane region" description="Helical" evidence="6">
    <location>
        <begin position="6"/>
        <end position="31"/>
    </location>
</feature>
<keyword evidence="8" id="KW-1185">Reference proteome</keyword>
<dbReference type="EMBL" id="JAGPXC010000002">
    <property type="protein sequence ID" value="KAH6656596.1"/>
    <property type="molecule type" value="Genomic_DNA"/>
</dbReference>
<evidence type="ECO:0000256" key="5">
    <source>
        <dbReference type="ARBA" id="ARBA00034313"/>
    </source>
</evidence>
<evidence type="ECO:0008006" key="9">
    <source>
        <dbReference type="Google" id="ProtNLM"/>
    </source>
</evidence>
<evidence type="ECO:0000256" key="2">
    <source>
        <dbReference type="ARBA" id="ARBA00022692"/>
    </source>
</evidence>